<dbReference type="GO" id="GO:0008675">
    <property type="term" value="F:2-dehydro-3-deoxy-phosphogluconate aldolase activity"/>
    <property type="evidence" value="ECO:0007669"/>
    <property type="project" value="UniProtKB-EC"/>
</dbReference>
<dbReference type="EMBL" id="JAZDRP010000006">
    <property type="protein sequence ID" value="MEE2526826.1"/>
    <property type="molecule type" value="Genomic_DNA"/>
</dbReference>
<evidence type="ECO:0000256" key="4">
    <source>
        <dbReference type="ARBA" id="ARBA00023239"/>
    </source>
</evidence>
<dbReference type="RefSeq" id="WP_330199489.1">
    <property type="nucleotide sequence ID" value="NZ_JAZDRP010000006.1"/>
</dbReference>
<dbReference type="Pfam" id="PF01081">
    <property type="entry name" value="Aldolase"/>
    <property type="match status" value="1"/>
</dbReference>
<comment type="pathway">
    <text evidence="1">Carbohydrate acid metabolism.</text>
</comment>
<accession>A0ABU7LSD2</accession>
<proteinExistence type="inferred from homology"/>
<keyword evidence="5" id="KW-0119">Carbohydrate metabolism</keyword>
<dbReference type="CDD" id="cd00452">
    <property type="entry name" value="KDPG_aldolase"/>
    <property type="match status" value="1"/>
</dbReference>
<comment type="subunit">
    <text evidence="3">Homotrimer.</text>
</comment>
<sequence>MTVEQLMSAASVIPVLTVGDRADSAPLAKALAAGGLRVIEMTMRTADALTIMAEMKQASPELIVGMGTLRTADDVGAAVRAGADFLVSPGLTPELVPALLDAGIPCLPGVATASEAMAAAALGFSGLKFFPAEPAGGIDYLKALHGPLPDIHFCPTGGISAEKARDYLALPNVGCVGGSWIAPGKLVSAGAWDDITANARLAESLKSG</sequence>
<evidence type="ECO:0000256" key="5">
    <source>
        <dbReference type="ARBA" id="ARBA00023277"/>
    </source>
</evidence>
<dbReference type="Proteomes" id="UP001354971">
    <property type="component" value="Unassembled WGS sequence"/>
</dbReference>
<dbReference type="GO" id="GO:0008700">
    <property type="term" value="F:(R,S)-4-hydroxy-2-oxoglutarate aldolase activity"/>
    <property type="evidence" value="ECO:0007669"/>
    <property type="project" value="UniProtKB-EC"/>
</dbReference>
<dbReference type="InterPro" id="IPR031338">
    <property type="entry name" value="KDPG/KHG_AS_2"/>
</dbReference>
<dbReference type="PROSITE" id="PS00160">
    <property type="entry name" value="ALDOLASE_KDPG_KHG_2"/>
    <property type="match status" value="1"/>
</dbReference>
<comment type="similarity">
    <text evidence="2">Belongs to the KHG/KDPG aldolase family.</text>
</comment>
<dbReference type="SUPFAM" id="SSF51569">
    <property type="entry name" value="Aldolase"/>
    <property type="match status" value="1"/>
</dbReference>
<comment type="caution">
    <text evidence="6">The sequence shown here is derived from an EMBL/GenBank/DDBJ whole genome shotgun (WGS) entry which is preliminary data.</text>
</comment>
<protein>
    <submittedName>
        <fullName evidence="6">Bifunctional 4-hydroxy-2-oxoglutarate aldolase/2-dehydro-3-deoxy-phosphogluconate aldolase</fullName>
        <ecNumber evidence="6">4.1.2.14</ecNumber>
        <ecNumber evidence="6">4.1.3.16</ecNumber>
    </submittedName>
</protein>
<organism evidence="6 7">
    <name type="scientific">Hyphobacterium lacteum</name>
    <dbReference type="NCBI Taxonomy" id="3116575"/>
    <lineage>
        <taxon>Bacteria</taxon>
        <taxon>Pseudomonadati</taxon>
        <taxon>Pseudomonadota</taxon>
        <taxon>Alphaproteobacteria</taxon>
        <taxon>Maricaulales</taxon>
        <taxon>Maricaulaceae</taxon>
        <taxon>Hyphobacterium</taxon>
    </lineage>
</organism>
<name>A0ABU7LSD2_9PROT</name>
<keyword evidence="7" id="KW-1185">Reference proteome</keyword>
<dbReference type="NCBIfam" id="NF004325">
    <property type="entry name" value="PRK05718.1"/>
    <property type="match status" value="1"/>
</dbReference>
<dbReference type="EC" id="4.1.3.16" evidence="6"/>
<dbReference type="Gene3D" id="3.20.20.70">
    <property type="entry name" value="Aldolase class I"/>
    <property type="match status" value="1"/>
</dbReference>
<evidence type="ECO:0000313" key="6">
    <source>
        <dbReference type="EMBL" id="MEE2526826.1"/>
    </source>
</evidence>
<dbReference type="NCBIfam" id="TIGR01182">
    <property type="entry name" value="eda"/>
    <property type="match status" value="1"/>
</dbReference>
<dbReference type="PANTHER" id="PTHR30246:SF1">
    <property type="entry name" value="2-DEHYDRO-3-DEOXY-6-PHOSPHOGALACTONATE ALDOLASE-RELATED"/>
    <property type="match status" value="1"/>
</dbReference>
<evidence type="ECO:0000256" key="3">
    <source>
        <dbReference type="ARBA" id="ARBA00011233"/>
    </source>
</evidence>
<keyword evidence="4 6" id="KW-0456">Lyase</keyword>
<evidence type="ECO:0000313" key="7">
    <source>
        <dbReference type="Proteomes" id="UP001354971"/>
    </source>
</evidence>
<dbReference type="PANTHER" id="PTHR30246">
    <property type="entry name" value="2-KETO-3-DEOXY-6-PHOSPHOGLUCONATE ALDOLASE"/>
    <property type="match status" value="1"/>
</dbReference>
<evidence type="ECO:0000256" key="2">
    <source>
        <dbReference type="ARBA" id="ARBA00006906"/>
    </source>
</evidence>
<dbReference type="EC" id="4.1.2.14" evidence="6"/>
<dbReference type="InterPro" id="IPR013785">
    <property type="entry name" value="Aldolase_TIM"/>
</dbReference>
<evidence type="ECO:0000256" key="1">
    <source>
        <dbReference type="ARBA" id="ARBA00004761"/>
    </source>
</evidence>
<dbReference type="InterPro" id="IPR000887">
    <property type="entry name" value="Aldlse_KDPG_KHG"/>
</dbReference>
<gene>
    <name evidence="6" type="primary">eda</name>
    <name evidence="6" type="ORF">V0U79_10630</name>
</gene>
<reference evidence="6 7" key="1">
    <citation type="submission" date="2024-01" db="EMBL/GenBank/DDBJ databases">
        <title>Hyphobacterium bacterium isolated from marine sediment.</title>
        <authorList>
            <person name="Zhao S."/>
        </authorList>
    </citation>
    <scope>NUCLEOTIDE SEQUENCE [LARGE SCALE GENOMIC DNA]</scope>
    <source>
        <strain evidence="7">HN65</strain>
    </source>
</reference>